<proteinExistence type="predicted"/>
<dbReference type="AlphaFoldDB" id="A0AAW4PN41"/>
<name>A0AAW4PN41_9EURY</name>
<reference evidence="5 6" key="1">
    <citation type="submission" date="2021-06" db="EMBL/GenBank/DDBJ databases">
        <title>Halomicroarcula sp. a new haloarchaeum isolated from saline soil.</title>
        <authorList>
            <person name="Duran-Viseras A."/>
            <person name="Sanchez-Porro C."/>
            <person name="Ventosa A."/>
        </authorList>
    </citation>
    <scope>NUCLEOTIDE SEQUENCE [LARGE SCALE GENOMIC DNA]</scope>
    <source>
        <strain evidence="5 6">F13</strain>
    </source>
</reference>
<comment type="caution">
    <text evidence="5">The sequence shown here is derived from an EMBL/GenBank/DDBJ whole genome shotgun (WGS) entry which is preliminary data.</text>
</comment>
<dbReference type="Proteomes" id="UP001430377">
    <property type="component" value="Unassembled WGS sequence"/>
</dbReference>
<keyword evidence="2" id="KW-0812">Transmembrane</keyword>
<feature type="region of interest" description="Disordered" evidence="1">
    <location>
        <begin position="176"/>
        <end position="302"/>
    </location>
</feature>
<feature type="compositionally biased region" description="Polar residues" evidence="1">
    <location>
        <begin position="237"/>
        <end position="256"/>
    </location>
</feature>
<feature type="transmembrane region" description="Helical" evidence="2">
    <location>
        <begin position="62"/>
        <end position="82"/>
    </location>
</feature>
<dbReference type="InterPro" id="IPR055563">
    <property type="entry name" value="CdpA_N"/>
</dbReference>
<gene>
    <name evidence="5" type="ORF">EGH21_01805</name>
</gene>
<keyword evidence="2" id="KW-0472">Membrane</keyword>
<evidence type="ECO:0000313" key="5">
    <source>
        <dbReference type="EMBL" id="MBX0321757.1"/>
    </source>
</evidence>
<dbReference type="Pfam" id="PF23600">
    <property type="entry name" value="CdpA_N"/>
    <property type="match status" value="1"/>
</dbReference>
<dbReference type="RefSeq" id="WP_220616762.1">
    <property type="nucleotide sequence ID" value="NZ_RKLR01000001.1"/>
</dbReference>
<dbReference type="InterPro" id="IPR055564">
    <property type="entry name" value="CdpA_C"/>
</dbReference>
<feature type="transmembrane region" description="Helical" evidence="2">
    <location>
        <begin position="89"/>
        <end position="108"/>
    </location>
</feature>
<feature type="transmembrane region" description="Helical" evidence="2">
    <location>
        <begin position="22"/>
        <end position="42"/>
    </location>
</feature>
<evidence type="ECO:0000313" key="6">
    <source>
        <dbReference type="Proteomes" id="UP001430377"/>
    </source>
</evidence>
<keyword evidence="6" id="KW-1185">Reference proteome</keyword>
<sequence length="344" mass="35563">MTSLTDVYEGEVGRVASRRQQLVGSGLFLAGVAGLVAAIALATTDVGVTVGTGEYAGRRAAGILAGVGLPAVVLGVFAVLPASRRVRATAVLGASVSLLGVAVFQHIYPYDWMTNAPLQALGTSIVYVAGVLTTFWCLFAALATFNTRKSPGGSARMEITEEGTIELVEEARSIPGMGGIGFFGDDPDGGVETQTNRRDEGRGTVSDGGDGSEVLRSPAGSGGESETASPAGPQHGGRQSATGQSADDTGQRSARTGPSERDLDPSVASAGPESSPSTDGGTTSHTGQDPITETAVHRGEPDNYCGNCRHFQYVMDGDDVEPYCTFHEEMLDDMDPCPAWVDND</sequence>
<dbReference type="EMBL" id="RKLR01000001">
    <property type="protein sequence ID" value="MBX0321757.1"/>
    <property type="molecule type" value="Genomic_DNA"/>
</dbReference>
<organism evidence="5 6">
    <name type="scientific">Haloarcula rubra</name>
    <dbReference type="NCBI Taxonomy" id="2487747"/>
    <lineage>
        <taxon>Archaea</taxon>
        <taxon>Methanobacteriati</taxon>
        <taxon>Methanobacteriota</taxon>
        <taxon>Stenosarchaea group</taxon>
        <taxon>Halobacteria</taxon>
        <taxon>Halobacteriales</taxon>
        <taxon>Haloarculaceae</taxon>
        <taxon>Haloarcula</taxon>
    </lineage>
</organism>
<evidence type="ECO:0000256" key="1">
    <source>
        <dbReference type="SAM" id="MobiDB-lite"/>
    </source>
</evidence>
<feature type="domain" description="Cell division protein A N-terminal" evidence="3">
    <location>
        <begin position="2"/>
        <end position="150"/>
    </location>
</feature>
<accession>A0AAW4PN41</accession>
<keyword evidence="2" id="KW-1133">Transmembrane helix</keyword>
<protein>
    <submittedName>
        <fullName evidence="5">Uncharacterized protein</fullName>
    </submittedName>
</protein>
<evidence type="ECO:0000259" key="4">
    <source>
        <dbReference type="Pfam" id="PF23601"/>
    </source>
</evidence>
<feature type="domain" description="Cell division protein A C-terminal" evidence="4">
    <location>
        <begin position="302"/>
        <end position="343"/>
    </location>
</feature>
<evidence type="ECO:0000259" key="3">
    <source>
        <dbReference type="Pfam" id="PF23600"/>
    </source>
</evidence>
<feature type="transmembrane region" description="Helical" evidence="2">
    <location>
        <begin position="120"/>
        <end position="145"/>
    </location>
</feature>
<dbReference type="Pfam" id="PF23601">
    <property type="entry name" value="CdpA_C"/>
    <property type="match status" value="1"/>
</dbReference>
<evidence type="ECO:0000256" key="2">
    <source>
        <dbReference type="SAM" id="Phobius"/>
    </source>
</evidence>
<feature type="compositionally biased region" description="Polar residues" evidence="1">
    <location>
        <begin position="272"/>
        <end position="291"/>
    </location>
</feature>